<evidence type="ECO:0000256" key="2">
    <source>
        <dbReference type="SAM" id="Phobius"/>
    </source>
</evidence>
<dbReference type="EMBL" id="ML977318">
    <property type="protein sequence ID" value="KAF2117907.1"/>
    <property type="molecule type" value="Genomic_DNA"/>
</dbReference>
<feature type="region of interest" description="Disordered" evidence="1">
    <location>
        <begin position="172"/>
        <end position="211"/>
    </location>
</feature>
<keyword evidence="2" id="KW-1133">Transmembrane helix</keyword>
<dbReference type="OrthoDB" id="4770059at2759"/>
<dbReference type="AlphaFoldDB" id="A0A6A5ZGM8"/>
<organism evidence="3 4">
    <name type="scientific">Lophiotrema nucula</name>
    <dbReference type="NCBI Taxonomy" id="690887"/>
    <lineage>
        <taxon>Eukaryota</taxon>
        <taxon>Fungi</taxon>
        <taxon>Dikarya</taxon>
        <taxon>Ascomycota</taxon>
        <taxon>Pezizomycotina</taxon>
        <taxon>Dothideomycetes</taxon>
        <taxon>Pleosporomycetidae</taxon>
        <taxon>Pleosporales</taxon>
        <taxon>Lophiotremataceae</taxon>
        <taxon>Lophiotrema</taxon>
    </lineage>
</organism>
<name>A0A6A5ZGM8_9PLEO</name>
<protein>
    <submittedName>
        <fullName evidence="3">Uncharacterized protein</fullName>
    </submittedName>
</protein>
<evidence type="ECO:0000313" key="4">
    <source>
        <dbReference type="Proteomes" id="UP000799770"/>
    </source>
</evidence>
<sequence>MADSTNIGPLTTTFLPDPTCIPQNNVWYIFPNVGGFYWQYGPPPASNCFPSRYKPESTAYYSPGRCPAYYTSADTSTITSGSVTETVVTCCPSGPILSANRDHEDLYSDYPNLSSMACTWNFDQDMSWPTMTRSSAGKTTVSSATWVSGSGGVQAYGVVVRYQSSDVLTGQSTVATSTQPPPTSLSTATSSPTSAPASTTIPPSTKSEGLSTGAKAGIGAGVTAGLLAILLTAALTYIFTKRRKEKAPTPVETDDSPVLFSKPEMLAVSPVEAPGDHLHQILPELYGHPRPPQELAAEESR</sequence>
<keyword evidence="2" id="KW-0472">Membrane</keyword>
<feature type="compositionally biased region" description="Low complexity" evidence="1">
    <location>
        <begin position="184"/>
        <end position="207"/>
    </location>
</feature>
<evidence type="ECO:0000256" key="1">
    <source>
        <dbReference type="SAM" id="MobiDB-lite"/>
    </source>
</evidence>
<evidence type="ECO:0000313" key="3">
    <source>
        <dbReference type="EMBL" id="KAF2117907.1"/>
    </source>
</evidence>
<gene>
    <name evidence="3" type="ORF">BDV96DRAFT_644244</name>
</gene>
<proteinExistence type="predicted"/>
<dbReference type="Proteomes" id="UP000799770">
    <property type="component" value="Unassembled WGS sequence"/>
</dbReference>
<keyword evidence="2" id="KW-0812">Transmembrane</keyword>
<keyword evidence="4" id="KW-1185">Reference proteome</keyword>
<feature type="transmembrane region" description="Helical" evidence="2">
    <location>
        <begin position="216"/>
        <end position="239"/>
    </location>
</feature>
<reference evidence="3" key="1">
    <citation type="journal article" date="2020" name="Stud. Mycol.">
        <title>101 Dothideomycetes genomes: a test case for predicting lifestyles and emergence of pathogens.</title>
        <authorList>
            <person name="Haridas S."/>
            <person name="Albert R."/>
            <person name="Binder M."/>
            <person name="Bloem J."/>
            <person name="Labutti K."/>
            <person name="Salamov A."/>
            <person name="Andreopoulos B."/>
            <person name="Baker S."/>
            <person name="Barry K."/>
            <person name="Bills G."/>
            <person name="Bluhm B."/>
            <person name="Cannon C."/>
            <person name="Castanera R."/>
            <person name="Culley D."/>
            <person name="Daum C."/>
            <person name="Ezra D."/>
            <person name="Gonzalez J."/>
            <person name="Henrissat B."/>
            <person name="Kuo A."/>
            <person name="Liang C."/>
            <person name="Lipzen A."/>
            <person name="Lutzoni F."/>
            <person name="Magnuson J."/>
            <person name="Mondo S."/>
            <person name="Nolan M."/>
            <person name="Ohm R."/>
            <person name="Pangilinan J."/>
            <person name="Park H.-J."/>
            <person name="Ramirez L."/>
            <person name="Alfaro M."/>
            <person name="Sun H."/>
            <person name="Tritt A."/>
            <person name="Yoshinaga Y."/>
            <person name="Zwiers L.-H."/>
            <person name="Turgeon B."/>
            <person name="Goodwin S."/>
            <person name="Spatafora J."/>
            <person name="Crous P."/>
            <person name="Grigoriev I."/>
        </authorList>
    </citation>
    <scope>NUCLEOTIDE SEQUENCE</scope>
    <source>
        <strain evidence="3">CBS 627.86</strain>
    </source>
</reference>
<accession>A0A6A5ZGM8</accession>